<keyword evidence="1" id="KW-0378">Hydrolase</keyword>
<dbReference type="SUPFAM" id="SSF53098">
    <property type="entry name" value="Ribonuclease H-like"/>
    <property type="match status" value="1"/>
</dbReference>
<dbReference type="SUPFAM" id="SSF52113">
    <property type="entry name" value="BRCT domain"/>
    <property type="match status" value="1"/>
</dbReference>
<dbReference type="RefSeq" id="WP_077834814.1">
    <property type="nucleotide sequence ID" value="NZ_CP096983.1"/>
</dbReference>
<dbReference type="CDD" id="cd17748">
    <property type="entry name" value="BRCT_DNA_ligase_like"/>
    <property type="match status" value="1"/>
</dbReference>
<dbReference type="EC" id="3.1.-.-" evidence="1"/>
<dbReference type="InterPro" id="IPR012337">
    <property type="entry name" value="RNaseH-like_sf"/>
</dbReference>
<dbReference type="InterPro" id="IPR013520">
    <property type="entry name" value="Ribonucl_H"/>
</dbReference>
<evidence type="ECO:0000313" key="2">
    <source>
        <dbReference type="Proteomes" id="UP000190951"/>
    </source>
</evidence>
<dbReference type="Proteomes" id="UP000190951">
    <property type="component" value="Chromosome"/>
</dbReference>
<dbReference type="SMART" id="SM00479">
    <property type="entry name" value="EXOIII"/>
    <property type="match status" value="1"/>
</dbReference>
<dbReference type="Pfam" id="PF00929">
    <property type="entry name" value="RNase_T"/>
    <property type="match status" value="1"/>
</dbReference>
<reference evidence="1 2" key="1">
    <citation type="submission" date="2022-04" db="EMBL/GenBank/DDBJ databases">
        <title>Genome sequence of C. roseum typestrain.</title>
        <authorList>
            <person name="Poehlein A."/>
            <person name="Schoch T."/>
            <person name="Duerre P."/>
            <person name="Daniel R."/>
        </authorList>
    </citation>
    <scope>NUCLEOTIDE SEQUENCE [LARGE SCALE GENOMIC DNA]</scope>
    <source>
        <strain evidence="1 2">DSM 7320</strain>
    </source>
</reference>
<dbReference type="InterPro" id="IPR001357">
    <property type="entry name" value="BRCT_dom"/>
</dbReference>
<dbReference type="GO" id="GO:0005829">
    <property type="term" value="C:cytosol"/>
    <property type="evidence" value="ECO:0007669"/>
    <property type="project" value="TreeGrafter"/>
</dbReference>
<dbReference type="Gene3D" id="3.40.50.10190">
    <property type="entry name" value="BRCT domain"/>
    <property type="match status" value="1"/>
</dbReference>
<sequence length="311" mass="35307">MDFDFLTIDFETSNNNYNSACSIGLVLIKDKKIINTKYFLIKPPSLNFNADNIRINGITPGQVSNSPLFPEIWEQIKFYFNDTKVIAHNASFDMSVLKNCLLEYNLQIPEFTYIDSIPISTRACRGEGIGRSLDDRAKYFNINMGTHHNALDDAITCANLVIECLNRKHRKTLESYCSTYSSIPIKHFSELKPSKEFKRSFSNRFKKIAISEITATTENINDNNPFYNKIVVFTGELKSMDRKLAMQKVVNLGAILRNSVSSKTTYLIVGIQDKSLVGEDGLSSKEEKAYALISNGNEIKILKEDEFLNMI</sequence>
<dbReference type="EMBL" id="CP096983">
    <property type="protein sequence ID" value="URZ12595.1"/>
    <property type="molecule type" value="Genomic_DNA"/>
</dbReference>
<gene>
    <name evidence="1" type="primary">dinG_4</name>
    <name evidence="1" type="ORF">CROST_033180</name>
</gene>
<proteinExistence type="predicted"/>
<keyword evidence="2" id="KW-1185">Reference proteome</keyword>
<evidence type="ECO:0000313" key="1">
    <source>
        <dbReference type="EMBL" id="URZ12595.1"/>
    </source>
</evidence>
<dbReference type="InterPro" id="IPR036420">
    <property type="entry name" value="BRCT_dom_sf"/>
</dbReference>
<protein>
    <submittedName>
        <fullName evidence="1">3'-5' exonuclease DinG</fullName>
        <ecNumber evidence="1">3.1.-.-</ecNumber>
    </submittedName>
</protein>
<name>A0A1S8LYK1_9CLOT</name>
<dbReference type="KEGG" id="crw:CROST_033180"/>
<dbReference type="Pfam" id="PF00533">
    <property type="entry name" value="BRCT"/>
    <property type="match status" value="1"/>
</dbReference>
<dbReference type="Gene3D" id="3.30.420.10">
    <property type="entry name" value="Ribonuclease H-like superfamily/Ribonuclease H"/>
    <property type="match status" value="1"/>
</dbReference>
<accession>A0A1S8LYK1</accession>
<keyword evidence="1" id="KW-0269">Exonuclease</keyword>
<dbReference type="PANTHER" id="PTHR30231:SF42">
    <property type="entry name" value="EXONUCLEASE"/>
    <property type="match status" value="1"/>
</dbReference>
<dbReference type="GO" id="GO:0008408">
    <property type="term" value="F:3'-5' exonuclease activity"/>
    <property type="evidence" value="ECO:0007669"/>
    <property type="project" value="TreeGrafter"/>
</dbReference>
<dbReference type="PANTHER" id="PTHR30231">
    <property type="entry name" value="DNA POLYMERASE III SUBUNIT EPSILON"/>
    <property type="match status" value="1"/>
</dbReference>
<dbReference type="InterPro" id="IPR036397">
    <property type="entry name" value="RNaseH_sf"/>
</dbReference>
<organism evidence="1 2">
    <name type="scientific">Clostridium felsineum</name>
    <dbReference type="NCBI Taxonomy" id="36839"/>
    <lineage>
        <taxon>Bacteria</taxon>
        <taxon>Bacillati</taxon>
        <taxon>Bacillota</taxon>
        <taxon>Clostridia</taxon>
        <taxon>Eubacteriales</taxon>
        <taxon>Clostridiaceae</taxon>
        <taxon>Clostridium</taxon>
    </lineage>
</organism>
<dbReference type="STRING" id="84029.CROST_28910"/>
<dbReference type="AlphaFoldDB" id="A0A1S8LYK1"/>
<keyword evidence="1" id="KW-0540">Nuclease</keyword>
<dbReference type="PROSITE" id="PS50172">
    <property type="entry name" value="BRCT"/>
    <property type="match status" value="1"/>
</dbReference>
<dbReference type="GO" id="GO:0003676">
    <property type="term" value="F:nucleic acid binding"/>
    <property type="evidence" value="ECO:0007669"/>
    <property type="project" value="InterPro"/>
</dbReference>